<evidence type="ECO:0000313" key="2">
    <source>
        <dbReference type="EMBL" id="SEA95697.1"/>
    </source>
</evidence>
<keyword evidence="1" id="KW-0472">Membrane</keyword>
<keyword evidence="3" id="KW-1185">Reference proteome</keyword>
<dbReference type="OrthoDB" id="329514at2"/>
<dbReference type="AlphaFoldDB" id="A0A1H4FF91"/>
<dbReference type="STRING" id="408074.SAMN05660909_04349"/>
<keyword evidence="1" id="KW-0812">Transmembrane</keyword>
<feature type="transmembrane region" description="Helical" evidence="1">
    <location>
        <begin position="93"/>
        <end position="111"/>
    </location>
</feature>
<organism evidence="2 3">
    <name type="scientific">Chitinophaga terrae</name>
    <name type="common">ex Kim and Jung 2007</name>
    <dbReference type="NCBI Taxonomy" id="408074"/>
    <lineage>
        <taxon>Bacteria</taxon>
        <taxon>Pseudomonadati</taxon>
        <taxon>Bacteroidota</taxon>
        <taxon>Chitinophagia</taxon>
        <taxon>Chitinophagales</taxon>
        <taxon>Chitinophagaceae</taxon>
        <taxon>Chitinophaga</taxon>
    </lineage>
</organism>
<feature type="transmembrane region" description="Helical" evidence="1">
    <location>
        <begin position="123"/>
        <end position="142"/>
    </location>
</feature>
<proteinExistence type="predicted"/>
<evidence type="ECO:0000313" key="3">
    <source>
        <dbReference type="Proteomes" id="UP000199656"/>
    </source>
</evidence>
<dbReference type="Proteomes" id="UP000199656">
    <property type="component" value="Unassembled WGS sequence"/>
</dbReference>
<evidence type="ECO:0008006" key="4">
    <source>
        <dbReference type="Google" id="ProtNLM"/>
    </source>
</evidence>
<keyword evidence="1" id="KW-1133">Transmembrane helix</keyword>
<gene>
    <name evidence="2" type="ORF">SAMN05660909_04349</name>
</gene>
<feature type="transmembrane region" description="Helical" evidence="1">
    <location>
        <begin position="49"/>
        <end position="73"/>
    </location>
</feature>
<dbReference type="EMBL" id="FNRL01000024">
    <property type="protein sequence ID" value="SEA95697.1"/>
    <property type="molecule type" value="Genomic_DNA"/>
</dbReference>
<evidence type="ECO:0000256" key="1">
    <source>
        <dbReference type="SAM" id="Phobius"/>
    </source>
</evidence>
<protein>
    <recommendedName>
        <fullName evidence="4">Cytochrome B</fullName>
    </recommendedName>
</protein>
<reference evidence="3" key="1">
    <citation type="submission" date="2016-10" db="EMBL/GenBank/DDBJ databases">
        <authorList>
            <person name="Varghese N."/>
            <person name="Submissions S."/>
        </authorList>
    </citation>
    <scope>NUCLEOTIDE SEQUENCE [LARGE SCALE GENOMIC DNA]</scope>
    <source>
        <strain evidence="3">DSM 23920</strain>
    </source>
</reference>
<dbReference type="RefSeq" id="WP_089764164.1">
    <property type="nucleotide sequence ID" value="NZ_BKAT01000043.1"/>
</dbReference>
<accession>A0A1H4FF91</accession>
<name>A0A1H4FF91_9BACT</name>
<feature type="transmembrane region" description="Helical" evidence="1">
    <location>
        <begin position="6"/>
        <end position="28"/>
    </location>
</feature>
<sequence>MYPILLAIHSLVRWLVVITLILSIFRAYAGWKNRKTFSQKDESLLRMTVGVAQLQMLIGIVLYFVSPLVRYFFGHLSKAIKLREIRFFGLEHSTMMITSVILITIGAGLSAKRTDDAQRFRTIAIWFTIAFIILFFSIPWQFSPFTHRPLFRSF</sequence>